<organism evidence="1">
    <name type="scientific">marine metagenome</name>
    <dbReference type="NCBI Taxonomy" id="408172"/>
    <lineage>
        <taxon>unclassified sequences</taxon>
        <taxon>metagenomes</taxon>
        <taxon>ecological metagenomes</taxon>
    </lineage>
</organism>
<sequence>MQRREKIAALVGAAIDELNLQRGPGEALGKAADILLFTPGGPLDSLGLVNLIADLEDRVEAEFGEWVNLADETLFAGEGSPFQSVGRLVDYIDGIL</sequence>
<dbReference type="AlphaFoldDB" id="A0A382XMD8"/>
<protein>
    <recommendedName>
        <fullName evidence="2">Carrier domain-containing protein</fullName>
    </recommendedName>
</protein>
<dbReference type="EMBL" id="UINC01168797">
    <property type="protein sequence ID" value="SVD72014.1"/>
    <property type="molecule type" value="Genomic_DNA"/>
</dbReference>
<reference evidence="1" key="1">
    <citation type="submission" date="2018-05" db="EMBL/GenBank/DDBJ databases">
        <authorList>
            <person name="Lanie J.A."/>
            <person name="Ng W.-L."/>
            <person name="Kazmierczak K.M."/>
            <person name="Andrzejewski T.M."/>
            <person name="Davidsen T.M."/>
            <person name="Wayne K.J."/>
            <person name="Tettelin H."/>
            <person name="Glass J.I."/>
            <person name="Rusch D."/>
            <person name="Podicherti R."/>
            <person name="Tsui H.-C.T."/>
            <person name="Winkler M.E."/>
        </authorList>
    </citation>
    <scope>NUCLEOTIDE SEQUENCE</scope>
</reference>
<dbReference type="Gene3D" id="1.10.1200.10">
    <property type="entry name" value="ACP-like"/>
    <property type="match status" value="1"/>
</dbReference>
<dbReference type="InterPro" id="IPR036736">
    <property type="entry name" value="ACP-like_sf"/>
</dbReference>
<name>A0A382XMD8_9ZZZZ</name>
<gene>
    <name evidence="1" type="ORF">METZ01_LOCUS424868</name>
</gene>
<evidence type="ECO:0008006" key="2">
    <source>
        <dbReference type="Google" id="ProtNLM"/>
    </source>
</evidence>
<proteinExistence type="predicted"/>
<evidence type="ECO:0000313" key="1">
    <source>
        <dbReference type="EMBL" id="SVD72014.1"/>
    </source>
</evidence>
<accession>A0A382XMD8</accession>